<protein>
    <submittedName>
        <fullName evidence="3">Uncharacterized protein</fullName>
    </submittedName>
</protein>
<feature type="compositionally biased region" description="Basic and acidic residues" evidence="2">
    <location>
        <begin position="4441"/>
        <end position="4456"/>
    </location>
</feature>
<feature type="coiled-coil region" evidence="1">
    <location>
        <begin position="3960"/>
        <end position="3987"/>
    </location>
</feature>
<feature type="coiled-coil region" evidence="1">
    <location>
        <begin position="3696"/>
        <end position="3723"/>
    </location>
</feature>
<feature type="coiled-coil region" evidence="1">
    <location>
        <begin position="4690"/>
        <end position="4724"/>
    </location>
</feature>
<feature type="coiled-coil region" evidence="1">
    <location>
        <begin position="4821"/>
        <end position="4855"/>
    </location>
</feature>
<feature type="region of interest" description="Disordered" evidence="2">
    <location>
        <begin position="2397"/>
        <end position="2420"/>
    </location>
</feature>
<feature type="coiled-coil region" evidence="1">
    <location>
        <begin position="3633"/>
        <end position="3660"/>
    </location>
</feature>
<evidence type="ECO:0000256" key="2">
    <source>
        <dbReference type="SAM" id="MobiDB-lite"/>
    </source>
</evidence>
<accession>A0A1J4K3T4</accession>
<feature type="coiled-coil region" evidence="1">
    <location>
        <begin position="2958"/>
        <end position="3013"/>
    </location>
</feature>
<feature type="coiled-coil region" evidence="1">
    <location>
        <begin position="2619"/>
        <end position="2701"/>
    </location>
</feature>
<dbReference type="PANTHER" id="PTHR23159:SF31">
    <property type="entry name" value="CENTROSOME-ASSOCIATED PROTEIN CEP250 ISOFORM X1"/>
    <property type="match status" value="1"/>
</dbReference>
<dbReference type="GeneID" id="94839693"/>
<feature type="coiled-coil region" evidence="1">
    <location>
        <begin position="603"/>
        <end position="644"/>
    </location>
</feature>
<feature type="coiled-coil region" evidence="1">
    <location>
        <begin position="4500"/>
        <end position="4527"/>
    </location>
</feature>
<feature type="coiled-coil region" evidence="1">
    <location>
        <begin position="5144"/>
        <end position="5209"/>
    </location>
</feature>
<dbReference type="RefSeq" id="XP_068358770.1">
    <property type="nucleotide sequence ID" value="XM_068504989.1"/>
</dbReference>
<feature type="compositionally biased region" description="Acidic residues" evidence="2">
    <location>
        <begin position="1565"/>
        <end position="1581"/>
    </location>
</feature>
<feature type="coiled-coil region" evidence="1">
    <location>
        <begin position="2504"/>
        <end position="2538"/>
    </location>
</feature>
<feature type="coiled-coil region" evidence="1">
    <location>
        <begin position="4108"/>
        <end position="4135"/>
    </location>
</feature>
<comment type="caution">
    <text evidence="3">The sequence shown here is derived from an EMBL/GenBank/DDBJ whole genome shotgun (WGS) entry which is preliminary data.</text>
</comment>
<evidence type="ECO:0000256" key="1">
    <source>
        <dbReference type="SAM" id="Coils"/>
    </source>
</evidence>
<feature type="region of interest" description="Disordered" evidence="2">
    <location>
        <begin position="3128"/>
        <end position="3151"/>
    </location>
</feature>
<feature type="coiled-coil region" evidence="1">
    <location>
        <begin position="3198"/>
        <end position="3280"/>
    </location>
</feature>
<feature type="region of interest" description="Disordered" evidence="2">
    <location>
        <begin position="4427"/>
        <end position="4463"/>
    </location>
</feature>
<name>A0A1J4K3T4_9EUKA</name>
<feature type="coiled-coil region" evidence="1">
    <location>
        <begin position="2290"/>
        <end position="2370"/>
    </location>
</feature>
<dbReference type="Proteomes" id="UP000179807">
    <property type="component" value="Unassembled WGS sequence"/>
</dbReference>
<feature type="coiled-coil region" evidence="1">
    <location>
        <begin position="730"/>
        <end position="771"/>
    </location>
</feature>
<dbReference type="VEuPathDB" id="TrichDB:TRFO_26511"/>
<proteinExistence type="predicted"/>
<feature type="coiled-coil region" evidence="1">
    <location>
        <begin position="21"/>
        <end position="48"/>
    </location>
</feature>
<feature type="compositionally biased region" description="Polar residues" evidence="2">
    <location>
        <begin position="3132"/>
        <end position="3150"/>
    </location>
</feature>
<feature type="region of interest" description="Disordered" evidence="2">
    <location>
        <begin position="1647"/>
        <end position="1682"/>
    </location>
</feature>
<feature type="coiled-coil region" evidence="1">
    <location>
        <begin position="1036"/>
        <end position="1116"/>
    </location>
</feature>
<feature type="compositionally biased region" description="Polar residues" evidence="2">
    <location>
        <begin position="4429"/>
        <end position="4439"/>
    </location>
</feature>
<reference evidence="3" key="1">
    <citation type="submission" date="2016-10" db="EMBL/GenBank/DDBJ databases">
        <authorList>
            <person name="Benchimol M."/>
            <person name="Almeida L.G."/>
            <person name="Vasconcelos A.T."/>
            <person name="Perreira-Neves A."/>
            <person name="Rosa I.A."/>
            <person name="Tasca T."/>
            <person name="Bogo M.R."/>
            <person name="de Souza W."/>
        </authorList>
    </citation>
    <scope>NUCLEOTIDE SEQUENCE [LARGE SCALE GENOMIC DNA]</scope>
    <source>
        <strain evidence="3">K</strain>
    </source>
</reference>
<feature type="coiled-coil region" evidence="1">
    <location>
        <begin position="2427"/>
        <end position="2475"/>
    </location>
</feature>
<feature type="region of interest" description="Disordered" evidence="2">
    <location>
        <begin position="2581"/>
        <end position="2613"/>
    </location>
</feature>
<feature type="coiled-coil region" evidence="1">
    <location>
        <begin position="4020"/>
        <end position="4050"/>
    </location>
</feature>
<feature type="compositionally biased region" description="Polar residues" evidence="2">
    <location>
        <begin position="2403"/>
        <end position="2412"/>
    </location>
</feature>
<feature type="coiled-coil region" evidence="1">
    <location>
        <begin position="3446"/>
        <end position="3577"/>
    </location>
</feature>
<feature type="coiled-coil region" evidence="1">
    <location>
        <begin position="3376"/>
        <end position="3403"/>
    </location>
</feature>
<feature type="coiled-coil region" evidence="1">
    <location>
        <begin position="4555"/>
        <end position="4626"/>
    </location>
</feature>
<feature type="coiled-coil region" evidence="1">
    <location>
        <begin position="3098"/>
        <end position="3125"/>
    </location>
</feature>
<keyword evidence="4" id="KW-1185">Reference proteome</keyword>
<evidence type="ECO:0000313" key="4">
    <source>
        <dbReference type="Proteomes" id="UP000179807"/>
    </source>
</evidence>
<organism evidence="3 4">
    <name type="scientific">Tritrichomonas foetus</name>
    <dbReference type="NCBI Taxonomy" id="1144522"/>
    <lineage>
        <taxon>Eukaryota</taxon>
        <taxon>Metamonada</taxon>
        <taxon>Parabasalia</taxon>
        <taxon>Tritrichomonadida</taxon>
        <taxon>Tritrichomonadidae</taxon>
        <taxon>Tritrichomonas</taxon>
    </lineage>
</organism>
<dbReference type="EMBL" id="MLAK01000750">
    <property type="protein sequence ID" value="OHT05634.1"/>
    <property type="molecule type" value="Genomic_DNA"/>
</dbReference>
<feature type="coiled-coil region" evidence="1">
    <location>
        <begin position="2851"/>
        <end position="2885"/>
    </location>
</feature>
<feature type="coiled-coil region" evidence="1">
    <location>
        <begin position="1990"/>
        <end position="2024"/>
    </location>
</feature>
<feature type="coiled-coil region" evidence="1">
    <location>
        <begin position="223"/>
        <end position="404"/>
    </location>
</feature>
<sequence length="5280" mass="599444">MKIESKYNKVFDKYKKVFDALVSQKKEYNKLSAAKKEIEEKLNYTQAELMRVKGVSIDTSGKKDFKTLYVKISEIVHKSTLYDGQGEKNIIPIIAQTFNEYEKMMIRDSESNSTLKELAELLSLDPVETAFYTPQNMREIVEKMKEYVVEYEKMKEIHEKEHLFIENTTHEYYSNDLELAKADEERSSIFNLLNDEFGDEDFAPGDNSEAYLLGHIKKLVNFNKKEKEGNKNLMKENQKLLQDNTQLVAEIKTLNDAKEELLKKAKLSESEFFNNEIPEDNEIIAALTERTEALELLNNQLQEENEAVPEGGDKLSLISHIKQMFQKKNQMKETENQLNLQIQSLETNRDELTNKVTGLEQKLNTLETMLDSGDQKEGNIIESVQKLNDENQKLTTLLTKAKKLAVNSTEEDENGDENVLFDVLTERNEVLDLLNKESMQENAENNQGSQKLSLIEHIRELLNNKAQMKENTEKLRTKISELESQSNELETQKKEVETRKSELELTKEELNKKINSIESIFKQGDSSMLGEGDIVETSRKIFDDNQRMSKLLSKAKSIIAESNENPTENLSDDFILNALQERTNTVKILKDDDIPETELSSHVKQLLSQKAEMKEKETQLQSTIEQLEKEKGELNDKIGSLESIFKQGNIGGENIIETTSKLLEENQKMNEILTKAGEIISSSPLYQGVPLNEAIIAALTEHSAIFNNLKEELTNDDQPNSSQMKLADHIQLMKEKETQLNSKVNDLETQKSELELTKEELNKKINSIESIFKQGDSSMLGEGDIVETSRKIFDDNQRMSTLINKAKILISGSPDDSIPEDESIISALEERLEALRVLEQANPESNSETPMLLVSQIKDLLIIKAQMEGKESTLNTQVQKLISDNEVLTNQIKSIESIFEGRNEDIDLIDHVRKINEENAKLNLLLQRSKLEISDFLNELNIPEEEDLYTACTERSIALDLLQDELSEGLEEGESSLVAGLKKLKKDRNELQIQMSSIILEKENLGNTLKNIKSILSLGKVNENNDSDGSFDPAQLEQILFELRSLVATKEKLEKEAKLKEEMEMATAKSILLSYKKPNGDESIEGEEDEDLVNQIRQMCDEREKLEENRKEIVKLLGIGGKKIEGYNPTNEPVTDEQLLAQVRDLCNFSNNERNESVQELISLLNIPNENDKTDFELLRHIVEKVKDLINNQNEFDFPITERGITLDFLEEEEGEGGDNIATEESKASNISNPKLIRGIKLLKAENIKLKEKLTEKDDKMQISSNTIKQIQSLVYPDLPETDEISETLVADLCKLIIPKVVPRKKNDPGMASARKILSSLRNRKVRHSLEIEAESGTIMEHLNQLCEEKKAYEEHKRKLAHILGIEGADDPNSPVPTDAALMERAKLLVQNASKSPNEIGPNLEERETVVELLQNLSQAIKESQDKSGMSLADSPMYQKLLDISNELALQNGMLRELQKDKSDQADKIEELQKQILKQSKSDSKFDDIIDELAAILEIDHSNSTDGNKEYTRNERVNTILEKVKSLKYKSGAVSGSGFPELDQSTSEVFPHEREARISLSEVSENAEEEEEEAEPDEDTNSTEISRGRGGVQNISQLKGLQEILVRQRKAFKDMANLLHIDSSKYNDAQLINILLEKLEKINKVEFPPTEDEETDIHYHDEEEEEIESNSPSGSERRSHNQNTAKLIKEILDNQTNAIKDMAKIMNIDTSNLNDSQITQEVLMKLRRTFKTKQEAEIEEIAEEEEEEGFENEVKINIPRIPLYRSLSQGAKGSQEVIKRQMKAFYDIAKMLHIDLENIDDNELIQEIIDKIRNTHGSGNINEEEDEYILNNDVKFNIPEMDQPNTFQNTINKHMSAFKEIAKMLNINTSVYSDAQIIQRVLARIKHLQGEELEEEEDISNNYTLLSQLLAVLEPVSMAYDEAQALEDIEKLVNEHKTLVDILLVNYEEEEEDLENNIAEEGDSAIVKAVKRLLLFSPSTNSSREMFSLRGDANQELAEKEKQIEKLRKKLLKTESKASGIVEERTAVENMLKTLTESIKQPQQKITADSALYEKLSDISNDLASQQKILNMIQNAKASTSAQIQELESKLAAQKGHWNELRRALGLPEAAEGEEEEDISDIEQKMIEKIKELASMKDVSDLIANVTERSINLDLSEEDVNDNPDNSQIKILSKLLSSANNTITTLKNEKDSILKIMASEQNNSNPSLIPQSSNGNFELEPLSNKLEELQSNIQTNITNIITLAKDKFGDGTHEEEEEEAQFEGPDATEKIATMLNSPIRSPSSPITNAFDHLRDELNSLTEENDAKEQEINELNKKIKSLNDTIKNLKDGKFVDLDSNPEELERMKELLKQSSNAIKKLMNERKEYFKDSPENDSLLNDIENIESLIGHIDKLSDNQKADQTEQQFTNESSPLKDPQVHTPVNSMIDRLRNQMNDLAQNNTNKDQQIAELEGQIENLQGQVDELMKEKEIILNSLGIDEDGNKSQENLNLSDADTESPIFKHVQSMKQDLSNQCNEITRLKQSLDSSTKALQLLKEEKNSILKSLFPDSPNNKSDSSSQLMDHLDHLDSQMSQQNDEISNIVSDNPYTPISVYKRTPPHSPSSPTSRRSGANQITSALEQMKKQVLELTTINIEHEQEIEELKAENEDLKKEHQSILESIGLSKDASIEDLSEDHISNHIQMLKQEITSQCAEISKLKESLDLSKQAITMFKTERESFMSSLFPGEYDATEKTTDDDSSKLLDGLDNLDNQITSQNDEMSSIFIGDSISPVELITRKSHAPISPRKSQQSSFSTAVNKLRQQINELTAKNLENEQTISELIAENSELKESTIYSQDGAPRINDSPISDKIQSLNAEISKQCKEIEKLKESLNTSTQTIQQLQNERNSILMSLYPDLENDNNDDNKGELMNHLDEIDSKIVDQNQQISEALSKDGEFVQSILPTSRRPVQRKDTPLRNQSLANIIDNMRKKLIDKEQRINELELQQDASKSDIETLQKELEESASTIKYLREEQKLILNSLYPHDNTNNNDQKPTDLIDKLDALDSKISNQSIEIGDIINDSSLSEAMATSAITTPPRYQRTSIPRKARTMSPIASAIDELTQKLKVLTQENIEKDTRISELEDLLGDAPHTTANQPRSPKIHQNNNPNEVNDDRLQEYMDKIMETLFPNGTSSNNFEDALSEIHKIKSQNGILTILNQEKEKQINEFEEKFNELTDEHSQLRAIFDISDDSTSLVEQIEKMRNELADANNLKDQLKTLVDNSNNHVKRLTNEREEIIKLLYPPHDESSDRFEYEVLQPSPRSSGRRDQSPIIIGLTSLITQRDEFYQLLKEKDQKIHDLERNLNPDNVQTRNINLSLDESDSDDISPSNKDLISLKDALNVTQDMKEEIDESEKTNEQIIEDLRNQVIALKNARESIASLLTEVSKRANTLVQQIRILKAQKAGNDIYDDSLNELEQSIQNVDQRLQDRNAQIHNATGEQNDAKINEKNKKIKRLKEKLNEAQETISKLQETNTAQQELAKVRELADHQEKEETIESLKHQVEALTAARESIYELLREVSQRATSLVKQIAILKAQKSGASSANNSFISQEFEGIENSMCNIVNEQEAIHTAMKLNNNNEENKNESPIYERLKEAEERLALAEARILELTEELEYARKESEGLSNVKSLLSKIPIEEIVSEIDSSNISKDQDKVDDENEKKINELKKQVDHLTNARNSISEILGEVSKKANLLVKQISVLKSQNKSSPLSLPVGSPTSAKSISNSKSLAQLEYSAQQIVSNQTVVEAALNNDETLSITKLQKKLSQAKSDIKDLKSQLSDARMRLAAVNDSEIAVVELTKYNESKPIEDSHDDNAKIDDLQNKVESLTKARESIMKLFVEMSRQTTSLVQQIKSMKENNTASSQHNKVLLSIETSVDNLADNNIKLQRISSSYGQYDLETNNNEISDSSSDENNDNFSISEAKSKIHDLKRKLRQTQKQLKEQRSIPIQNEEQKAISNTLSRLSNELIQSEPNDSYSYEEGNQEQVIKLQKQIESLQKARNSMAELFSEVSRRTTGLVKQIADLKKKPIQNKKDQQSSDQVRQLESQIQYMVDQQKDVQPLLLSERIHDLEQQKIEIEKKLIRAEHKLSQLAELTRCPFINELTDITTSVNDSDNYRNIRDPALLQQKIENLQKARDSLCALFSEVSMKASNLVQSISSINQHDSGIDYKHKQLKNLENDVYNIKESLETNSNIIKLTKKVTKYKKLIEQYKLANNCINNTSANNLDNEQLHDIISEIEAVLDDEDIISDYPLVQRLINKLESMSISNNIHESDNESDKTKRIKHLKKEKEELIQQLADVGDFIKERNDIDSILHGDIESVESKSSLVRSVLQLYNIAHEPVTEIEGAEKLKKQLEDAKEEREAIEAALDGEDIIHKSPLVKKVKARMNSTEHASPQMSFEKEAATNDNKNDKSDTFTSEEIIDDDVSDSTLVQQIAAIVEHNGNNQQFKNLSSRPSPSKKLANELEAAKSRINDLTTEKNQLQYEINQIYDVLEGEDVTPTTPLVQKLKCTLQSLLNDSKEELMKQINSLRSELESNSDQQLNDNLNCQLNTLKEKLTDFETQNAELKAKIKQFSQEHESLEAIAAGNPPTLRTPLVDQVQALFNNVDGSSIIMIDANEEAAALSNSSLMQQINEMRSDDVSSLASGDPNAYNNVEALKNELKQANEQVSRLNEERAVISTILDSNDFNEVVNDQLSSMKSPLIEKLRLTLSTISSSNISQSISKNDVNKGEEDLRQELFESKELVKIYNHQFNKIEKFMKLPQTGSIPERAKAIAKKINDDREKMQQFDKQIRKLLETKRKLKIALHNLSQNQSLQNENLSQLSETENNTYSAENALSPEVKAAITDQIRSIKNKFLSLVDPDHQGAFTQADKLFSDLELYITSGKLISQLNGDDTKSNILDHSLSDAYIGDTSETVQIKEFEDLLTALAKTISPNFKLPATQHQKIDAIVNGVTKQLTLKKTEPNSSISQEQISTLENILESMDRVRNIDFADDFAITDSIERLREISAQLESSKLSDSLLKSVSDSTAGTNNSGNNTEEITSFINLILKTLSDISKQPIDLLDNQIDISQPNALTNIRAVFVKLCLNIQRQFSTAAEQQKHFSKEKQSAKRKIEQQEALIERYKEERQKFKEERKENEKMKNVFKQLRKNLKKIQENQAEAVDLAFSICPSLGSTLLKDQPITQILMRFAEELTRQTVHKSGAKFEKIFEQILKANQELESKIDKIYTKTENLPK</sequence>
<dbReference type="PANTHER" id="PTHR23159">
    <property type="entry name" value="CENTROSOMAL PROTEIN 2"/>
    <property type="match status" value="1"/>
</dbReference>
<gene>
    <name evidence="3" type="ORF">TRFO_26511</name>
</gene>
<evidence type="ECO:0000313" key="3">
    <source>
        <dbReference type="EMBL" id="OHT05634.1"/>
    </source>
</evidence>
<feature type="coiled-coil region" evidence="1">
    <location>
        <begin position="2797"/>
        <end position="2824"/>
    </location>
</feature>
<feature type="coiled-coil region" evidence="1">
    <location>
        <begin position="3798"/>
        <end position="3878"/>
    </location>
</feature>
<feature type="region of interest" description="Disordered" evidence="2">
    <location>
        <begin position="1558"/>
        <end position="1591"/>
    </location>
</feature>
<feature type="coiled-coil region" evidence="1">
    <location>
        <begin position="451"/>
        <end position="520"/>
    </location>
</feature>
<keyword evidence="1" id="KW-0175">Coiled coil</keyword>